<accession>A0A4S3PUB4</accession>
<evidence type="ECO:0000313" key="2">
    <source>
        <dbReference type="EMBL" id="THE12975.1"/>
    </source>
</evidence>
<evidence type="ECO:0000256" key="1">
    <source>
        <dbReference type="SAM" id="Phobius"/>
    </source>
</evidence>
<proteinExistence type="predicted"/>
<feature type="transmembrane region" description="Helical" evidence="1">
    <location>
        <begin position="38"/>
        <end position="60"/>
    </location>
</feature>
<feature type="transmembrane region" description="Helical" evidence="1">
    <location>
        <begin position="6"/>
        <end position="26"/>
    </location>
</feature>
<name>A0A4S3PUB4_9BACI</name>
<dbReference type="Proteomes" id="UP000306477">
    <property type="component" value="Unassembled WGS sequence"/>
</dbReference>
<organism evidence="2 3">
    <name type="scientific">Bacillus timonensis</name>
    <dbReference type="NCBI Taxonomy" id="1033734"/>
    <lineage>
        <taxon>Bacteria</taxon>
        <taxon>Bacillati</taxon>
        <taxon>Bacillota</taxon>
        <taxon>Bacilli</taxon>
        <taxon>Bacillales</taxon>
        <taxon>Bacillaceae</taxon>
        <taxon>Bacillus</taxon>
    </lineage>
</organism>
<keyword evidence="1" id="KW-0472">Membrane</keyword>
<dbReference type="STRING" id="1033734.GCA_000285535_02128"/>
<evidence type="ECO:0000313" key="3">
    <source>
        <dbReference type="Proteomes" id="UP000306477"/>
    </source>
</evidence>
<reference evidence="2 3" key="1">
    <citation type="journal article" date="2019" name="Indoor Air">
        <title>Impacts of indoor surface finishes on bacterial viability.</title>
        <authorList>
            <person name="Hu J."/>
            <person name="Maamar S.B."/>
            <person name="Glawe A.J."/>
            <person name="Gottel N."/>
            <person name="Gilbert J.A."/>
            <person name="Hartmann E.M."/>
        </authorList>
    </citation>
    <scope>NUCLEOTIDE SEQUENCE [LARGE SCALE GENOMIC DNA]</scope>
    <source>
        <strain evidence="2 3">AF060A6</strain>
    </source>
</reference>
<gene>
    <name evidence="2" type="ORF">E1I69_08860</name>
</gene>
<dbReference type="AlphaFoldDB" id="A0A4S3PUB4"/>
<dbReference type="EMBL" id="SLUB01000012">
    <property type="protein sequence ID" value="THE12975.1"/>
    <property type="molecule type" value="Genomic_DNA"/>
</dbReference>
<keyword evidence="1" id="KW-0812">Transmembrane</keyword>
<sequence>MKLAFIIVIILGIAAFIGTIMIAGKGDANYREKTKRNSINLTVIYAVVILLSLIAVGIYIKMYT</sequence>
<protein>
    <submittedName>
        <fullName evidence="2">Uncharacterized protein</fullName>
    </submittedName>
</protein>
<comment type="caution">
    <text evidence="2">The sequence shown here is derived from an EMBL/GenBank/DDBJ whole genome shotgun (WGS) entry which is preliminary data.</text>
</comment>
<keyword evidence="1" id="KW-1133">Transmembrane helix</keyword>
<keyword evidence="3" id="KW-1185">Reference proteome</keyword>
<dbReference type="OrthoDB" id="2930540at2"/>
<dbReference type="RefSeq" id="WP_136379251.1">
    <property type="nucleotide sequence ID" value="NZ_SLUB01000012.1"/>
</dbReference>